<evidence type="ECO:0000256" key="8">
    <source>
        <dbReference type="ARBA" id="ARBA00023170"/>
    </source>
</evidence>
<gene>
    <name evidence="11" type="primary">il12rb2l</name>
</gene>
<dbReference type="PROSITE" id="PS50853">
    <property type="entry name" value="FN3"/>
    <property type="match status" value="1"/>
</dbReference>
<dbReference type="InterPro" id="IPR003961">
    <property type="entry name" value="FN3_dom"/>
</dbReference>
<dbReference type="AlphaFoldDB" id="A0A8C4IT24"/>
<feature type="domain" description="Fibronectin type-III" evidence="10">
    <location>
        <begin position="241"/>
        <end position="349"/>
    </location>
</feature>
<dbReference type="GO" id="GO:0005886">
    <property type="term" value="C:plasma membrane"/>
    <property type="evidence" value="ECO:0007669"/>
    <property type="project" value="UniProtKB-ARBA"/>
</dbReference>
<evidence type="ECO:0000259" key="10">
    <source>
        <dbReference type="PROSITE" id="PS50853"/>
    </source>
</evidence>
<protein>
    <recommendedName>
        <fullName evidence="10">Fibronectin type-III domain-containing protein</fullName>
    </recommendedName>
</protein>
<organism evidence="11 12">
    <name type="scientific">Dicentrarchus labrax</name>
    <name type="common">European seabass</name>
    <name type="synonym">Morone labrax</name>
    <dbReference type="NCBI Taxonomy" id="13489"/>
    <lineage>
        <taxon>Eukaryota</taxon>
        <taxon>Metazoa</taxon>
        <taxon>Chordata</taxon>
        <taxon>Craniata</taxon>
        <taxon>Vertebrata</taxon>
        <taxon>Euteleostomi</taxon>
        <taxon>Actinopterygii</taxon>
        <taxon>Neopterygii</taxon>
        <taxon>Teleostei</taxon>
        <taxon>Neoteleostei</taxon>
        <taxon>Acanthomorphata</taxon>
        <taxon>Eupercaria</taxon>
        <taxon>Moronidae</taxon>
        <taxon>Dicentrarchus</taxon>
    </lineage>
</organism>
<keyword evidence="7" id="KW-0472">Membrane</keyword>
<evidence type="ECO:0000313" key="12">
    <source>
        <dbReference type="Proteomes" id="UP000694389"/>
    </source>
</evidence>
<evidence type="ECO:0000256" key="5">
    <source>
        <dbReference type="ARBA" id="ARBA00022737"/>
    </source>
</evidence>
<dbReference type="CDD" id="cd00063">
    <property type="entry name" value="FN3"/>
    <property type="match status" value="1"/>
</dbReference>
<reference evidence="11" key="1">
    <citation type="submission" date="2025-08" db="UniProtKB">
        <authorList>
            <consortium name="Ensembl"/>
        </authorList>
    </citation>
    <scope>IDENTIFICATION</scope>
</reference>
<name>A0A8C4IT24_DICLA</name>
<evidence type="ECO:0000256" key="2">
    <source>
        <dbReference type="ARBA" id="ARBA00008921"/>
    </source>
</evidence>
<reference evidence="11" key="2">
    <citation type="submission" date="2025-09" db="UniProtKB">
        <authorList>
            <consortium name="Ensembl"/>
        </authorList>
    </citation>
    <scope>IDENTIFICATION</scope>
</reference>
<keyword evidence="5" id="KW-0677">Repeat</keyword>
<evidence type="ECO:0000256" key="1">
    <source>
        <dbReference type="ARBA" id="ARBA00004479"/>
    </source>
</evidence>
<dbReference type="InterPro" id="IPR052672">
    <property type="entry name" value="Type1_Cytokine_Rcpt_Type2"/>
</dbReference>
<keyword evidence="8" id="KW-0675">Receptor</keyword>
<keyword evidence="4" id="KW-0732">Signal</keyword>
<evidence type="ECO:0000256" key="7">
    <source>
        <dbReference type="ARBA" id="ARBA00023136"/>
    </source>
</evidence>
<dbReference type="PANTHER" id="PTHR48423:SF1">
    <property type="entry name" value="INTERLEUKIN-27 RECEPTOR SUBUNIT ALPHA"/>
    <property type="match status" value="1"/>
</dbReference>
<keyword evidence="6" id="KW-1133">Transmembrane helix</keyword>
<keyword evidence="9" id="KW-0325">Glycoprotein</keyword>
<accession>A0A8C4IT24</accession>
<comment type="subcellular location">
    <subcellularLocation>
        <location evidence="1">Membrane</location>
        <topology evidence="1">Single-pass type I membrane protein</topology>
    </subcellularLocation>
</comment>
<proteinExistence type="inferred from homology"/>
<evidence type="ECO:0000256" key="6">
    <source>
        <dbReference type="ARBA" id="ARBA00022989"/>
    </source>
</evidence>
<keyword evidence="12" id="KW-1185">Reference proteome</keyword>
<evidence type="ECO:0000313" key="11">
    <source>
        <dbReference type="Ensembl" id="ENSDLAP00005061971.1"/>
    </source>
</evidence>
<sequence>HVMRKTVGYISTVLGTKGRNLRTRLTACTGSGFNASIAREHFSSHDELRVWVQAENQYGSVKSEEVVFNTADISEQTVFSLHAQTHSPFLTQEDKYFNRYEFVSHQPCTAYEFQVRCACVTGLKSYWSAIEKIHTLTDPVGKLDVWRDCGVTPASFDCVLIWKTLPMSQACDLILGYEVKLFYPNGTTVLVNVSIAEPRGQLVCDETRCHLNSSLKDATSVNVSAYNALGATEPSKLTLAIPGIFVFLLFPVINEENVTVSWDLPSISLKDLKEYVVEYKQAGCPPGQGFDWVKVNKSQRTAIFKGLFFLTYKLLGLSPGQEYEVWIRAVTSAGPGENATARFKTVESYGIASYLFLFIGMRCSLGPPCYCDKVPDPRNSYIFRDMKHQVRDQMTQQDFFVFCELLSNV</sequence>
<dbReference type="Proteomes" id="UP000694389">
    <property type="component" value="Unassembled WGS sequence"/>
</dbReference>
<dbReference type="SUPFAM" id="SSF49265">
    <property type="entry name" value="Fibronectin type III"/>
    <property type="match status" value="2"/>
</dbReference>
<dbReference type="Gene3D" id="2.60.40.10">
    <property type="entry name" value="Immunoglobulins"/>
    <property type="match status" value="2"/>
</dbReference>
<evidence type="ECO:0000256" key="4">
    <source>
        <dbReference type="ARBA" id="ARBA00022729"/>
    </source>
</evidence>
<dbReference type="SMART" id="SM00060">
    <property type="entry name" value="FN3"/>
    <property type="match status" value="1"/>
</dbReference>
<dbReference type="PANTHER" id="PTHR48423">
    <property type="entry name" value="INTERLEUKIN-27 RECEPTOR SUBUNIT ALPHA"/>
    <property type="match status" value="1"/>
</dbReference>
<dbReference type="InterPro" id="IPR036116">
    <property type="entry name" value="FN3_sf"/>
</dbReference>
<keyword evidence="3" id="KW-0812">Transmembrane</keyword>
<dbReference type="GeneTree" id="ENSGT00940000155603"/>
<dbReference type="InterPro" id="IPR013783">
    <property type="entry name" value="Ig-like_fold"/>
</dbReference>
<dbReference type="Pfam" id="PF00041">
    <property type="entry name" value="fn3"/>
    <property type="match status" value="1"/>
</dbReference>
<dbReference type="Ensembl" id="ENSDLAT00005065607.2">
    <property type="protein sequence ID" value="ENSDLAP00005061971.1"/>
    <property type="gene ID" value="ENSDLAG00005025893.2"/>
</dbReference>
<comment type="similarity">
    <text evidence="2">Belongs to the type I cytokine receptor family. Type 2 subfamily.</text>
</comment>
<evidence type="ECO:0000256" key="3">
    <source>
        <dbReference type="ARBA" id="ARBA00022692"/>
    </source>
</evidence>
<evidence type="ECO:0000256" key="9">
    <source>
        <dbReference type="ARBA" id="ARBA00023180"/>
    </source>
</evidence>